<sequence>MNTLAKTILERTEGLPEGATICAKELLHLGSRAAVDQALSRLVKRGHFMRVSRGVYVRPVESRFGKRAPSASAVVEHVAGIKGETVAPHGAAAANKLGLTTQVPVRSVYLTSGPSRRLKLGSEVVELRHAPRWQLALGNHPAGEVLRALAWLGPEKAVEALRALKHKLSPQELNEIASARAVLPSWLAKQVSEVVVNG</sequence>
<keyword evidence="2" id="KW-1185">Reference proteome</keyword>
<dbReference type="RefSeq" id="WP_071923226.1">
    <property type="nucleotide sequence ID" value="NZ_CP018095.1"/>
</dbReference>
<dbReference type="EMBL" id="CP018095">
    <property type="protein sequence ID" value="APF36419.1"/>
    <property type="molecule type" value="Genomic_DNA"/>
</dbReference>
<dbReference type="Proteomes" id="UP000182703">
    <property type="component" value="Chromosome"/>
</dbReference>
<dbReference type="Pfam" id="PF19570">
    <property type="entry name" value="DUF6088"/>
    <property type="match status" value="1"/>
</dbReference>
<accession>A0AAC9JMZ3</accession>
<proteinExistence type="predicted"/>
<name>A0AAC9JMZ3_9HYPH</name>
<reference evidence="1 2" key="1">
    <citation type="submission" date="2016-11" db="EMBL/GenBank/DDBJ databases">
        <title>Complete genome sequence of the aerobically denitrifying bacterium Chelatococcus daeguensis TAD1.</title>
        <authorList>
            <person name="Yang Y."/>
            <person name="Huang S."/>
            <person name="Lin E."/>
        </authorList>
    </citation>
    <scope>NUCLEOTIDE SEQUENCE [LARGE SCALE GENOMIC DNA]</scope>
    <source>
        <strain evidence="1 2">TAD1</strain>
    </source>
</reference>
<protein>
    <recommendedName>
        <fullName evidence="3">Transcriptional regulator, AbiEi antitoxin, Type IV TA system</fullName>
    </recommendedName>
</protein>
<dbReference type="KEGG" id="cdq:BOQ54_03065"/>
<evidence type="ECO:0008006" key="3">
    <source>
        <dbReference type="Google" id="ProtNLM"/>
    </source>
</evidence>
<evidence type="ECO:0000313" key="1">
    <source>
        <dbReference type="EMBL" id="APF36419.1"/>
    </source>
</evidence>
<dbReference type="InterPro" id="IPR045738">
    <property type="entry name" value="DUF6088"/>
</dbReference>
<evidence type="ECO:0000313" key="2">
    <source>
        <dbReference type="Proteomes" id="UP000182703"/>
    </source>
</evidence>
<dbReference type="AlphaFoldDB" id="A0AAC9JMZ3"/>
<organism evidence="1 2">
    <name type="scientific">Chelatococcus daeguensis</name>
    <dbReference type="NCBI Taxonomy" id="444444"/>
    <lineage>
        <taxon>Bacteria</taxon>
        <taxon>Pseudomonadati</taxon>
        <taxon>Pseudomonadota</taxon>
        <taxon>Alphaproteobacteria</taxon>
        <taxon>Hyphomicrobiales</taxon>
        <taxon>Chelatococcaceae</taxon>
        <taxon>Chelatococcus</taxon>
    </lineage>
</organism>
<gene>
    <name evidence="1" type="ORF">BOQ54_03065</name>
</gene>